<dbReference type="PROSITE" id="PS01296">
    <property type="entry name" value="RSMI"/>
    <property type="match status" value="1"/>
</dbReference>
<comment type="catalytic activity">
    <reaction evidence="6">
        <text>cytidine(1402) in 16S rRNA + S-adenosyl-L-methionine = 2'-O-methylcytidine(1402) in 16S rRNA + S-adenosyl-L-homocysteine + H(+)</text>
        <dbReference type="Rhea" id="RHEA:42924"/>
        <dbReference type="Rhea" id="RHEA-COMP:10285"/>
        <dbReference type="Rhea" id="RHEA-COMP:10286"/>
        <dbReference type="ChEBI" id="CHEBI:15378"/>
        <dbReference type="ChEBI" id="CHEBI:57856"/>
        <dbReference type="ChEBI" id="CHEBI:59789"/>
        <dbReference type="ChEBI" id="CHEBI:74495"/>
        <dbReference type="ChEBI" id="CHEBI:82748"/>
        <dbReference type="EC" id="2.1.1.198"/>
    </reaction>
</comment>
<evidence type="ECO:0000259" key="7">
    <source>
        <dbReference type="Pfam" id="PF00590"/>
    </source>
</evidence>
<dbReference type="RefSeq" id="WP_131776962.1">
    <property type="nucleotide sequence ID" value="NZ_BMOB01000006.1"/>
</dbReference>
<feature type="domain" description="Tetrapyrrole methylase" evidence="7">
    <location>
        <begin position="11"/>
        <end position="207"/>
    </location>
</feature>
<keyword evidence="5 6" id="KW-0949">S-adenosyl-L-methionine</keyword>
<evidence type="ECO:0000256" key="1">
    <source>
        <dbReference type="ARBA" id="ARBA00022490"/>
    </source>
</evidence>
<dbReference type="Pfam" id="PF23016">
    <property type="entry name" value="RsmI_C"/>
    <property type="match status" value="1"/>
</dbReference>
<dbReference type="InterPro" id="IPR014777">
    <property type="entry name" value="4pyrrole_Mease_sub1"/>
</dbReference>
<keyword evidence="10" id="KW-1185">Reference proteome</keyword>
<keyword evidence="2 6" id="KW-0698">rRNA processing</keyword>
<dbReference type="FunFam" id="3.40.1010.10:FF:000007">
    <property type="entry name" value="Ribosomal RNA small subunit methyltransferase I"/>
    <property type="match status" value="1"/>
</dbReference>
<dbReference type="GO" id="GO:0005737">
    <property type="term" value="C:cytoplasm"/>
    <property type="evidence" value="ECO:0007669"/>
    <property type="project" value="UniProtKB-SubCell"/>
</dbReference>
<dbReference type="HAMAP" id="MF_01877">
    <property type="entry name" value="16SrRNA_methyltr_I"/>
    <property type="match status" value="1"/>
</dbReference>
<dbReference type="SUPFAM" id="SSF53790">
    <property type="entry name" value="Tetrapyrrole methylase"/>
    <property type="match status" value="1"/>
</dbReference>
<protein>
    <recommendedName>
        <fullName evidence="6">Ribosomal RNA small subunit methyltransferase I</fullName>
        <ecNumber evidence="6">2.1.1.198</ecNumber>
    </recommendedName>
    <alternativeName>
        <fullName evidence="6">16S rRNA 2'-O-ribose C1402 methyltransferase</fullName>
    </alternativeName>
    <alternativeName>
        <fullName evidence="6">rRNA (cytidine-2'-O-)-methyltransferase RsmI</fullName>
    </alternativeName>
</protein>
<dbReference type="PIRSF" id="PIRSF005917">
    <property type="entry name" value="MTase_YraL"/>
    <property type="match status" value="1"/>
</dbReference>
<dbReference type="InterPro" id="IPR014776">
    <property type="entry name" value="4pyrrole_Mease_sub2"/>
</dbReference>
<feature type="domain" description="RsmI HTH" evidence="8">
    <location>
        <begin position="241"/>
        <end position="280"/>
    </location>
</feature>
<dbReference type="EMBL" id="BMOB01000006">
    <property type="protein sequence ID" value="GGI86965.1"/>
    <property type="molecule type" value="Genomic_DNA"/>
</dbReference>
<dbReference type="EC" id="2.1.1.198" evidence="6"/>
<dbReference type="NCBIfam" id="TIGR00096">
    <property type="entry name" value="16S rRNA (cytidine(1402)-2'-O)-methyltransferase"/>
    <property type="match status" value="1"/>
</dbReference>
<evidence type="ECO:0000256" key="2">
    <source>
        <dbReference type="ARBA" id="ARBA00022552"/>
    </source>
</evidence>
<dbReference type="AlphaFoldDB" id="A0A917NBR2"/>
<evidence type="ECO:0000256" key="4">
    <source>
        <dbReference type="ARBA" id="ARBA00022679"/>
    </source>
</evidence>
<dbReference type="InterPro" id="IPR018063">
    <property type="entry name" value="SAM_MeTrfase_RsmI_CS"/>
</dbReference>
<reference evidence="9" key="1">
    <citation type="journal article" date="2014" name="Int. J. Syst. Evol. Microbiol.">
        <title>Complete genome sequence of Corynebacterium casei LMG S-19264T (=DSM 44701T), isolated from a smear-ripened cheese.</title>
        <authorList>
            <consortium name="US DOE Joint Genome Institute (JGI-PGF)"/>
            <person name="Walter F."/>
            <person name="Albersmeier A."/>
            <person name="Kalinowski J."/>
            <person name="Ruckert C."/>
        </authorList>
    </citation>
    <scope>NUCLEOTIDE SEQUENCE</scope>
    <source>
        <strain evidence="9">JCM 13919</strain>
    </source>
</reference>
<evidence type="ECO:0000259" key="8">
    <source>
        <dbReference type="Pfam" id="PF23016"/>
    </source>
</evidence>
<accession>A0A917NBR2</accession>
<dbReference type="InterPro" id="IPR053910">
    <property type="entry name" value="RsmI_HTH"/>
</dbReference>
<dbReference type="OrthoDB" id="9809084at2"/>
<comment type="caution">
    <text evidence="9">The sequence shown here is derived from an EMBL/GenBank/DDBJ whole genome shotgun (WGS) entry which is preliminary data.</text>
</comment>
<comment type="function">
    <text evidence="6">Catalyzes the 2'-O-methylation of the ribose of cytidine 1402 (C1402) in 16S rRNA.</text>
</comment>
<dbReference type="PANTHER" id="PTHR46111:SF1">
    <property type="entry name" value="RIBOSOMAL RNA SMALL SUBUNIT METHYLTRANSFERASE I"/>
    <property type="match status" value="1"/>
</dbReference>
<keyword evidence="3 6" id="KW-0489">Methyltransferase</keyword>
<dbReference type="Gene3D" id="3.40.1010.10">
    <property type="entry name" value="Cobalt-precorrin-4 Transmethylase, Domain 1"/>
    <property type="match status" value="1"/>
</dbReference>
<dbReference type="InterPro" id="IPR008189">
    <property type="entry name" value="rRNA_ssu_MeTfrase_I"/>
</dbReference>
<reference evidence="9" key="2">
    <citation type="submission" date="2020-09" db="EMBL/GenBank/DDBJ databases">
        <authorList>
            <person name="Sun Q."/>
            <person name="Ohkuma M."/>
        </authorList>
    </citation>
    <scope>NUCLEOTIDE SEQUENCE</scope>
    <source>
        <strain evidence="9">JCM 13919</strain>
    </source>
</reference>
<comment type="subcellular location">
    <subcellularLocation>
        <location evidence="6">Cytoplasm</location>
    </subcellularLocation>
</comment>
<keyword evidence="4 6" id="KW-0808">Transferase</keyword>
<evidence type="ECO:0000256" key="5">
    <source>
        <dbReference type="ARBA" id="ARBA00022691"/>
    </source>
</evidence>
<dbReference type="FunFam" id="3.30.950.10:FF:000002">
    <property type="entry name" value="Ribosomal RNA small subunit methyltransferase I"/>
    <property type="match status" value="1"/>
</dbReference>
<sequence length="286" mass="31337">MTASSAITPGTLYIVATPIGNLEDISKRAIDTLQAVDVILAEDTRHSQPLLTALGIKKPLVSLHAFNEAEKSKVIIEQLQQGQSYALISDAGTPLISDPGYPLVKLAREEDISVVPIPGPCALISALSAAGVPTDVFTFAGFLPAKSSARKQALQKYSKTLHTLVFYESTHRIVDCLSDIADIFGESCELVLAKELTKTFERFVTGSCLEVKNWLLSDKGHVRGEFVLIIPPRLAKKDIQEEETLLTHLMEEMPLKQAVKLACNITGKNKNELYDLALRLNKEKKN</sequence>
<gene>
    <name evidence="6 9" type="primary">rsmI</name>
    <name evidence="9" type="ORF">GCM10007966_14570</name>
</gene>
<dbReference type="CDD" id="cd11648">
    <property type="entry name" value="RsmI"/>
    <property type="match status" value="1"/>
</dbReference>
<keyword evidence="1 6" id="KW-0963">Cytoplasm</keyword>
<evidence type="ECO:0000313" key="9">
    <source>
        <dbReference type="EMBL" id="GGI86965.1"/>
    </source>
</evidence>
<evidence type="ECO:0000256" key="6">
    <source>
        <dbReference type="HAMAP-Rule" id="MF_01877"/>
    </source>
</evidence>
<dbReference type="InterPro" id="IPR035996">
    <property type="entry name" value="4pyrrol_Methylase_sf"/>
</dbReference>
<dbReference type="InterPro" id="IPR000878">
    <property type="entry name" value="4pyrrol_Mease"/>
</dbReference>
<dbReference type="Pfam" id="PF00590">
    <property type="entry name" value="TP_methylase"/>
    <property type="match status" value="1"/>
</dbReference>
<evidence type="ECO:0000313" key="10">
    <source>
        <dbReference type="Proteomes" id="UP000630149"/>
    </source>
</evidence>
<comment type="similarity">
    <text evidence="6">Belongs to the methyltransferase superfamily. RsmI family.</text>
</comment>
<proteinExistence type="inferred from homology"/>
<name>A0A917NBR2_9GAMM</name>
<dbReference type="GO" id="GO:0070677">
    <property type="term" value="F:rRNA (cytosine-2'-O-)-methyltransferase activity"/>
    <property type="evidence" value="ECO:0007669"/>
    <property type="project" value="UniProtKB-UniRule"/>
</dbReference>
<dbReference type="Gene3D" id="3.30.950.10">
    <property type="entry name" value="Methyltransferase, Cobalt-precorrin-4 Transmethylase, Domain 2"/>
    <property type="match status" value="1"/>
</dbReference>
<organism evidence="9 10">
    <name type="scientific">Legionella impletisoli</name>
    <dbReference type="NCBI Taxonomy" id="343510"/>
    <lineage>
        <taxon>Bacteria</taxon>
        <taxon>Pseudomonadati</taxon>
        <taxon>Pseudomonadota</taxon>
        <taxon>Gammaproteobacteria</taxon>
        <taxon>Legionellales</taxon>
        <taxon>Legionellaceae</taxon>
        <taxon>Legionella</taxon>
    </lineage>
</organism>
<evidence type="ECO:0000256" key="3">
    <source>
        <dbReference type="ARBA" id="ARBA00022603"/>
    </source>
</evidence>
<dbReference type="Proteomes" id="UP000630149">
    <property type="component" value="Unassembled WGS sequence"/>
</dbReference>
<dbReference type="PANTHER" id="PTHR46111">
    <property type="entry name" value="RIBOSOMAL RNA SMALL SUBUNIT METHYLTRANSFERASE I"/>
    <property type="match status" value="1"/>
</dbReference>